<dbReference type="GO" id="GO:0006412">
    <property type="term" value="P:translation"/>
    <property type="evidence" value="ECO:0007669"/>
    <property type="project" value="UniProtKB-UniRule"/>
</dbReference>
<dbReference type="HAMAP" id="MF_00270">
    <property type="entry name" value="Ribosomal_bS18"/>
    <property type="match status" value="1"/>
</dbReference>
<dbReference type="PROSITE" id="PS00057">
    <property type="entry name" value="RIBOSOMAL_S18"/>
    <property type="match status" value="1"/>
</dbReference>
<proteinExistence type="inferred from homology"/>
<evidence type="ECO:0000256" key="5">
    <source>
        <dbReference type="ARBA" id="ARBA00023274"/>
    </source>
</evidence>
<feature type="region of interest" description="Disordered" evidence="9">
    <location>
        <begin position="1"/>
        <end position="37"/>
    </location>
</feature>
<evidence type="ECO:0000313" key="11">
    <source>
        <dbReference type="Proteomes" id="UP000243688"/>
    </source>
</evidence>
<dbReference type="AlphaFoldDB" id="A0A2A6E0K2"/>
<dbReference type="Pfam" id="PF01084">
    <property type="entry name" value="Ribosomal_S18"/>
    <property type="match status" value="1"/>
</dbReference>
<evidence type="ECO:0000256" key="3">
    <source>
        <dbReference type="ARBA" id="ARBA00022884"/>
    </source>
</evidence>
<reference evidence="10 11" key="1">
    <citation type="submission" date="2016-12" db="EMBL/GenBank/DDBJ databases">
        <title>Candidatus Reconcilibacillus cellulovorans genome.</title>
        <authorList>
            <person name="Kolinko S."/>
            <person name="Wu Y.-W."/>
            <person name="Tachea F."/>
            <person name="Denzel E."/>
            <person name="Hiras J."/>
            <person name="Baecker N."/>
            <person name="Chan L.J."/>
            <person name="Eichorst S.A."/>
            <person name="Frey D."/>
            <person name="Adams P.D."/>
            <person name="Pray T."/>
            <person name="Tanjore D."/>
            <person name="Petzold C.J."/>
            <person name="Gladden J.M."/>
            <person name="Simmons B.A."/>
            <person name="Singer S.W."/>
        </authorList>
    </citation>
    <scope>NUCLEOTIDE SEQUENCE [LARGE SCALE GENOMIC DNA]</scope>
    <source>
        <strain evidence="10">JTherm</strain>
    </source>
</reference>
<name>A0A2A6E0K2_9BACL</name>
<protein>
    <recommendedName>
        <fullName evidence="6 7">Small ribosomal subunit protein bS18</fullName>
    </recommendedName>
</protein>
<evidence type="ECO:0000256" key="1">
    <source>
        <dbReference type="ARBA" id="ARBA00005589"/>
    </source>
</evidence>
<dbReference type="InterPro" id="IPR018275">
    <property type="entry name" value="Ribosomal_bS18_CS"/>
</dbReference>
<dbReference type="PANTHER" id="PTHR13479:SF40">
    <property type="entry name" value="SMALL RIBOSOMAL SUBUNIT PROTEIN BS18M"/>
    <property type="match status" value="1"/>
</dbReference>
<dbReference type="EMBL" id="MOXJ01000015">
    <property type="protein sequence ID" value="PDO10346.1"/>
    <property type="molecule type" value="Genomic_DNA"/>
</dbReference>
<comment type="subunit">
    <text evidence="7">Part of the 30S ribosomal subunit. Forms a tight heterodimer with protein bS6.</text>
</comment>
<feature type="compositionally biased region" description="Basic and acidic residues" evidence="9">
    <location>
        <begin position="7"/>
        <end position="32"/>
    </location>
</feature>
<evidence type="ECO:0000313" key="10">
    <source>
        <dbReference type="EMBL" id="PDO10346.1"/>
    </source>
</evidence>
<dbReference type="Gene3D" id="4.10.640.10">
    <property type="entry name" value="Ribosomal protein S18"/>
    <property type="match status" value="1"/>
</dbReference>
<organism evidence="10 11">
    <name type="scientific">Candidatus Reconcilbacillus cellulovorans</name>
    <dbReference type="NCBI Taxonomy" id="1906605"/>
    <lineage>
        <taxon>Bacteria</taxon>
        <taxon>Bacillati</taxon>
        <taxon>Bacillota</taxon>
        <taxon>Bacilli</taxon>
        <taxon>Bacillales</taxon>
        <taxon>Paenibacillaceae</taxon>
        <taxon>Candidatus Reconcilbacillus</taxon>
    </lineage>
</organism>
<keyword evidence="2 7" id="KW-0699">rRNA-binding</keyword>
<dbReference type="SUPFAM" id="SSF46911">
    <property type="entry name" value="Ribosomal protein S18"/>
    <property type="match status" value="1"/>
</dbReference>
<dbReference type="GO" id="GO:0022627">
    <property type="term" value="C:cytosolic small ribosomal subunit"/>
    <property type="evidence" value="ECO:0007669"/>
    <property type="project" value="TreeGrafter"/>
</dbReference>
<evidence type="ECO:0000256" key="4">
    <source>
        <dbReference type="ARBA" id="ARBA00022980"/>
    </source>
</evidence>
<dbReference type="GO" id="GO:0003735">
    <property type="term" value="F:structural constituent of ribosome"/>
    <property type="evidence" value="ECO:0007669"/>
    <property type="project" value="InterPro"/>
</dbReference>
<comment type="caution">
    <text evidence="10">The sequence shown here is derived from an EMBL/GenBank/DDBJ whole genome shotgun (WGS) entry which is preliminary data.</text>
</comment>
<comment type="similarity">
    <text evidence="1 7 8">Belongs to the bacterial ribosomal protein bS18 family.</text>
</comment>
<accession>A0A2A6E0K2</accession>
<comment type="function">
    <text evidence="7">Binds as a heterodimer with protein bS6 to the central domain of the 16S rRNA, where it helps stabilize the platform of the 30S subunit.</text>
</comment>
<gene>
    <name evidence="7" type="primary">rpsR</name>
    <name evidence="10" type="ORF">BLM47_07375</name>
</gene>
<keyword evidence="4 7" id="KW-0689">Ribosomal protein</keyword>
<dbReference type="FunFam" id="4.10.640.10:FF:000003">
    <property type="entry name" value="30S ribosomal protein S18"/>
    <property type="match status" value="1"/>
</dbReference>
<sequence>MTTNPKPADEQRQTEARGEARVERAERSERRYGGRRGRNKRRKVCYFTVNKIPYVDYKDVDTLKKFISERGKILPRRVTGTSARYQRMLTTAIKRARQMALLPYVTD</sequence>
<dbReference type="GO" id="GO:0070181">
    <property type="term" value="F:small ribosomal subunit rRNA binding"/>
    <property type="evidence" value="ECO:0007669"/>
    <property type="project" value="TreeGrafter"/>
</dbReference>
<evidence type="ECO:0000256" key="9">
    <source>
        <dbReference type="SAM" id="MobiDB-lite"/>
    </source>
</evidence>
<dbReference type="Proteomes" id="UP000243688">
    <property type="component" value="Unassembled WGS sequence"/>
</dbReference>
<evidence type="ECO:0000256" key="6">
    <source>
        <dbReference type="ARBA" id="ARBA00035141"/>
    </source>
</evidence>
<dbReference type="NCBIfam" id="TIGR00165">
    <property type="entry name" value="S18"/>
    <property type="match status" value="1"/>
</dbReference>
<keyword evidence="5 7" id="KW-0687">Ribonucleoprotein</keyword>
<dbReference type="InterPro" id="IPR001648">
    <property type="entry name" value="Ribosomal_bS18"/>
</dbReference>
<evidence type="ECO:0000256" key="7">
    <source>
        <dbReference type="HAMAP-Rule" id="MF_00270"/>
    </source>
</evidence>
<keyword evidence="3 7" id="KW-0694">RNA-binding</keyword>
<evidence type="ECO:0000256" key="2">
    <source>
        <dbReference type="ARBA" id="ARBA00022730"/>
    </source>
</evidence>
<dbReference type="PRINTS" id="PR00974">
    <property type="entry name" value="RIBOSOMALS18"/>
</dbReference>
<evidence type="ECO:0000256" key="8">
    <source>
        <dbReference type="RuleBase" id="RU003910"/>
    </source>
</evidence>
<dbReference type="PANTHER" id="PTHR13479">
    <property type="entry name" value="30S RIBOSOMAL PROTEIN S18"/>
    <property type="match status" value="1"/>
</dbReference>
<dbReference type="InterPro" id="IPR036870">
    <property type="entry name" value="Ribosomal_bS18_sf"/>
</dbReference>